<proteinExistence type="predicted"/>
<dbReference type="SUPFAM" id="SSF56219">
    <property type="entry name" value="DNase I-like"/>
    <property type="match status" value="1"/>
</dbReference>
<evidence type="ECO:0000259" key="2">
    <source>
        <dbReference type="Pfam" id="PF03372"/>
    </source>
</evidence>
<keyword evidence="1" id="KW-1133">Transmembrane helix</keyword>
<gene>
    <name evidence="3" type="ORF">MNBD_ALPHA08-1621</name>
</gene>
<name>A0A3B0RCF3_9ZZZZ</name>
<dbReference type="Gene3D" id="3.60.10.10">
    <property type="entry name" value="Endonuclease/exonuclease/phosphatase"/>
    <property type="match status" value="1"/>
</dbReference>
<dbReference type="AlphaFoldDB" id="A0A3B0RCF3"/>
<dbReference type="Pfam" id="PF03372">
    <property type="entry name" value="Exo_endo_phos"/>
    <property type="match status" value="1"/>
</dbReference>
<keyword evidence="1" id="KW-0812">Transmembrane</keyword>
<dbReference type="InterPro" id="IPR036691">
    <property type="entry name" value="Endo/exonu/phosph_ase_sf"/>
</dbReference>
<feature type="transmembrane region" description="Helical" evidence="1">
    <location>
        <begin position="20"/>
        <end position="40"/>
    </location>
</feature>
<reference evidence="3" key="1">
    <citation type="submission" date="2018-06" db="EMBL/GenBank/DDBJ databases">
        <authorList>
            <person name="Zhirakovskaya E."/>
        </authorList>
    </citation>
    <scope>NUCLEOTIDE SEQUENCE</scope>
</reference>
<keyword evidence="1" id="KW-0472">Membrane</keyword>
<sequence length="326" mass="36252">MTQKTPAEETSDEPEDDDFSTGKAICAFGLIIVALLMFTLPLSKLILAVDMATHFAAHYMVAGGALLIGFFMPRWNVTVATVLTIVGVFLIGYLAVNKSDVVEKPAIADTTRVKLMTFNTWMRNRNWQALTKEIERSNPDIVTLMEFSRSKEPLLGALKAKYPYQLKCLDVSSCNLVILSKFPFTDSIVRVRWHGPPYVRVTFGKELNNLNLFAVHTIRPPYYRAQFRQIGALANAVNEHKELKIVMGDFNSTPFSRTLNTFAKRTKLKRLSDIPTWPATFAGLPQVAIDHIFVSPGIKVLAPSRLGNNAGSDHFPVNVVVAVPKG</sequence>
<feature type="domain" description="Endonuclease/exonuclease/phosphatase" evidence="2">
    <location>
        <begin position="116"/>
        <end position="314"/>
    </location>
</feature>
<dbReference type="InterPro" id="IPR005135">
    <property type="entry name" value="Endo/exonuclease/phosphatase"/>
</dbReference>
<evidence type="ECO:0000313" key="3">
    <source>
        <dbReference type="EMBL" id="VAV89277.1"/>
    </source>
</evidence>
<dbReference type="GO" id="GO:0003824">
    <property type="term" value="F:catalytic activity"/>
    <property type="evidence" value="ECO:0007669"/>
    <property type="project" value="InterPro"/>
</dbReference>
<organism evidence="3">
    <name type="scientific">hydrothermal vent metagenome</name>
    <dbReference type="NCBI Taxonomy" id="652676"/>
    <lineage>
        <taxon>unclassified sequences</taxon>
        <taxon>metagenomes</taxon>
        <taxon>ecological metagenomes</taxon>
    </lineage>
</organism>
<protein>
    <recommendedName>
        <fullName evidence="2">Endonuclease/exonuclease/phosphatase domain-containing protein</fullName>
    </recommendedName>
</protein>
<feature type="transmembrane region" description="Helical" evidence="1">
    <location>
        <begin position="52"/>
        <end position="71"/>
    </location>
</feature>
<accession>A0A3B0RCF3</accession>
<feature type="transmembrane region" description="Helical" evidence="1">
    <location>
        <begin position="77"/>
        <end position="96"/>
    </location>
</feature>
<dbReference type="EMBL" id="UOEC01000058">
    <property type="protein sequence ID" value="VAV89277.1"/>
    <property type="molecule type" value="Genomic_DNA"/>
</dbReference>
<evidence type="ECO:0000256" key="1">
    <source>
        <dbReference type="SAM" id="Phobius"/>
    </source>
</evidence>